<name>D6U4W0_KTERA</name>
<evidence type="ECO:0000313" key="2">
    <source>
        <dbReference type="Proteomes" id="UP000004508"/>
    </source>
</evidence>
<accession>D6U4W0</accession>
<gene>
    <name evidence="1" type="ORF">Krac_2270</name>
</gene>
<dbReference type="InParanoid" id="D6U4W0"/>
<comment type="caution">
    <text evidence="1">The sequence shown here is derived from an EMBL/GenBank/DDBJ whole genome shotgun (WGS) entry which is preliminary data.</text>
</comment>
<protein>
    <submittedName>
        <fullName evidence="1">Uncharacterized protein</fullName>
    </submittedName>
</protein>
<dbReference type="EMBL" id="ADVG01000004">
    <property type="protein sequence ID" value="EFH81540.1"/>
    <property type="molecule type" value="Genomic_DNA"/>
</dbReference>
<reference evidence="1 2" key="1">
    <citation type="journal article" date="2011" name="Stand. Genomic Sci.">
        <title>Non-contiguous finished genome sequence and contextual data of the filamentous soil bacterium Ktedonobacter racemifer type strain (SOSP1-21).</title>
        <authorList>
            <person name="Chang Y.J."/>
            <person name="Land M."/>
            <person name="Hauser L."/>
            <person name="Chertkov O."/>
            <person name="Del Rio T.G."/>
            <person name="Nolan M."/>
            <person name="Copeland A."/>
            <person name="Tice H."/>
            <person name="Cheng J.F."/>
            <person name="Lucas S."/>
            <person name="Han C."/>
            <person name="Goodwin L."/>
            <person name="Pitluck S."/>
            <person name="Ivanova N."/>
            <person name="Ovchinikova G."/>
            <person name="Pati A."/>
            <person name="Chen A."/>
            <person name="Palaniappan K."/>
            <person name="Mavromatis K."/>
            <person name="Liolios K."/>
            <person name="Brettin T."/>
            <person name="Fiebig A."/>
            <person name="Rohde M."/>
            <person name="Abt B."/>
            <person name="Goker M."/>
            <person name="Detter J.C."/>
            <person name="Woyke T."/>
            <person name="Bristow J."/>
            <person name="Eisen J.A."/>
            <person name="Markowitz V."/>
            <person name="Hugenholtz P."/>
            <person name="Kyrpides N.C."/>
            <person name="Klenk H.P."/>
            <person name="Lapidus A."/>
        </authorList>
    </citation>
    <scope>NUCLEOTIDE SEQUENCE [LARGE SCALE GENOMIC DNA]</scope>
    <source>
        <strain evidence="2">DSM 44963</strain>
    </source>
</reference>
<proteinExistence type="predicted"/>
<organism evidence="1 2">
    <name type="scientific">Ktedonobacter racemifer DSM 44963</name>
    <dbReference type="NCBI Taxonomy" id="485913"/>
    <lineage>
        <taxon>Bacteria</taxon>
        <taxon>Bacillati</taxon>
        <taxon>Chloroflexota</taxon>
        <taxon>Ktedonobacteria</taxon>
        <taxon>Ktedonobacterales</taxon>
        <taxon>Ktedonobacteraceae</taxon>
        <taxon>Ktedonobacter</taxon>
    </lineage>
</organism>
<dbReference type="Proteomes" id="UP000004508">
    <property type="component" value="Unassembled WGS sequence"/>
</dbReference>
<keyword evidence="2" id="KW-1185">Reference proteome</keyword>
<dbReference type="AlphaFoldDB" id="D6U4W0"/>
<evidence type="ECO:0000313" key="1">
    <source>
        <dbReference type="EMBL" id="EFH81540.1"/>
    </source>
</evidence>
<sequence>MAVPSTTFLHLLFQGEKWLPRRSERKGLAADIRAFSRQYGTTTVRTTVRANRPETASNQRLGGISFVYIFNEICIKETVLYSVAEALSSKLVSRSQPFIKASFYRQRSQH</sequence>